<dbReference type="Proteomes" id="UP000475862">
    <property type="component" value="Unassembled WGS sequence"/>
</dbReference>
<keyword evidence="2" id="KW-0479">Metal-binding</keyword>
<evidence type="ECO:0000256" key="3">
    <source>
        <dbReference type="ARBA" id="ARBA00022771"/>
    </source>
</evidence>
<accession>A0A6G0SXM9</accession>
<feature type="non-terminal residue" evidence="7">
    <location>
        <position position="1"/>
    </location>
</feature>
<dbReference type="Pfam" id="PF05699">
    <property type="entry name" value="Dimer_Tnp_hAT"/>
    <property type="match status" value="1"/>
</dbReference>
<dbReference type="GO" id="GO:0008270">
    <property type="term" value="F:zinc ion binding"/>
    <property type="evidence" value="ECO:0007669"/>
    <property type="project" value="UniProtKB-KW"/>
</dbReference>
<organism evidence="7 8">
    <name type="scientific">Aphis glycines</name>
    <name type="common">Soybean aphid</name>
    <dbReference type="NCBI Taxonomy" id="307491"/>
    <lineage>
        <taxon>Eukaryota</taxon>
        <taxon>Metazoa</taxon>
        <taxon>Ecdysozoa</taxon>
        <taxon>Arthropoda</taxon>
        <taxon>Hexapoda</taxon>
        <taxon>Insecta</taxon>
        <taxon>Pterygota</taxon>
        <taxon>Neoptera</taxon>
        <taxon>Paraneoptera</taxon>
        <taxon>Hemiptera</taxon>
        <taxon>Sternorrhyncha</taxon>
        <taxon>Aphidomorpha</taxon>
        <taxon>Aphidoidea</taxon>
        <taxon>Aphididae</taxon>
        <taxon>Aphidini</taxon>
        <taxon>Aphis</taxon>
        <taxon>Aphis</taxon>
    </lineage>
</organism>
<comment type="caution">
    <text evidence="7">The sequence shown here is derived from an EMBL/GenBank/DDBJ whole genome shotgun (WGS) entry which is preliminary data.</text>
</comment>
<evidence type="ECO:0000259" key="6">
    <source>
        <dbReference type="Pfam" id="PF05699"/>
    </source>
</evidence>
<keyword evidence="4" id="KW-0862">Zinc</keyword>
<dbReference type="PANTHER" id="PTHR46481">
    <property type="entry name" value="ZINC FINGER BED DOMAIN-CONTAINING PROTEIN 4"/>
    <property type="match status" value="1"/>
</dbReference>
<proteinExistence type="predicted"/>
<dbReference type="InterPro" id="IPR008906">
    <property type="entry name" value="HATC_C_dom"/>
</dbReference>
<keyword evidence="5" id="KW-0539">Nucleus</keyword>
<evidence type="ECO:0000256" key="4">
    <source>
        <dbReference type="ARBA" id="ARBA00022833"/>
    </source>
</evidence>
<evidence type="ECO:0000256" key="5">
    <source>
        <dbReference type="ARBA" id="ARBA00023242"/>
    </source>
</evidence>
<dbReference type="SMART" id="SM00614">
    <property type="entry name" value="ZnF_BED"/>
    <property type="match status" value="1"/>
</dbReference>
<evidence type="ECO:0000256" key="1">
    <source>
        <dbReference type="ARBA" id="ARBA00004123"/>
    </source>
</evidence>
<comment type="subcellular location">
    <subcellularLocation>
        <location evidence="1">Nucleus</location>
    </subcellularLocation>
</comment>
<evidence type="ECO:0000256" key="2">
    <source>
        <dbReference type="ARBA" id="ARBA00022723"/>
    </source>
</evidence>
<dbReference type="EMBL" id="VYZN01000511">
    <property type="protein sequence ID" value="KAE9522908.1"/>
    <property type="molecule type" value="Genomic_DNA"/>
</dbReference>
<keyword evidence="8" id="KW-1185">Reference proteome</keyword>
<dbReference type="PANTHER" id="PTHR46481:SF10">
    <property type="entry name" value="ZINC FINGER BED DOMAIN-CONTAINING PROTEIN 39"/>
    <property type="match status" value="1"/>
</dbReference>
<feature type="domain" description="HAT C-terminal dimerisation" evidence="6">
    <location>
        <begin position="457"/>
        <end position="536"/>
    </location>
</feature>
<gene>
    <name evidence="7" type="ORF">AGLY_016719</name>
</gene>
<dbReference type="InterPro" id="IPR012337">
    <property type="entry name" value="RNaseH-like_sf"/>
</dbReference>
<dbReference type="InterPro" id="IPR052035">
    <property type="entry name" value="ZnF_BED_domain_contain"/>
</dbReference>
<dbReference type="SUPFAM" id="SSF53098">
    <property type="entry name" value="Ribonuclease H-like"/>
    <property type="match status" value="1"/>
</dbReference>
<keyword evidence="3" id="KW-0863">Zinc-finger</keyword>
<protein>
    <recommendedName>
        <fullName evidence="6">HAT C-terminal dimerisation domain-containing protein</fullName>
    </recommendedName>
</protein>
<sequence length="541" mass="62199">TISQSWVKKKSWVWDYAKRKLDKAYCELCDEDENNEYSCVGGTTGSLIRHLKIMRKVNQQAINSLQDTDSFTNSESSSSDINNDFTQPIQRKRRRLLVPDNDTDRKCDPERTESIHIALAKLISMNQLPLSFCSSSGFRQFMAVVEPNYKIIKEEALKKRLHILKSTVEEKIRNNLKDVQNNAKNIVNAVQLITRTTNYNISDVTCAAHSLQLSINKALKEDSISEIIKQSSSLVGHFKHSNLAKKSLLNKQKQLGMPEQSLLQCCKTRWNSIYLMLKRIFKNRCPISSVIADRSITSTRIAQKLEILEHQWLKIEILVILLNTLLCGEKNSPTSMVRPLLKKLLENHLKPHINDDQIISNFKQTIISDIQERFNLECDSESRVSVRQISSFLDPRYQNLDHEPIVARENIRSSVMGLLNSTYVHNVNTRREPSLQKSALEFLYGDDVTEVNDLTTEFQNYLAEPQLKFDLNPFDWWKSREDKYPAIGILAKKYLSIPATSVSSERCFSMAGNVVNSKRTSLLTKNVNLLVFLYQNRNLIP</sequence>
<name>A0A6G0SXM9_APHGL</name>
<dbReference type="GO" id="GO:0046983">
    <property type="term" value="F:protein dimerization activity"/>
    <property type="evidence" value="ECO:0007669"/>
    <property type="project" value="InterPro"/>
</dbReference>
<evidence type="ECO:0000313" key="7">
    <source>
        <dbReference type="EMBL" id="KAE9522908.1"/>
    </source>
</evidence>
<dbReference type="GO" id="GO:0005634">
    <property type="term" value="C:nucleus"/>
    <property type="evidence" value="ECO:0007669"/>
    <property type="project" value="UniProtKB-SubCell"/>
</dbReference>
<dbReference type="AlphaFoldDB" id="A0A6G0SXM9"/>
<reference evidence="7 8" key="1">
    <citation type="submission" date="2019-08" db="EMBL/GenBank/DDBJ databases">
        <title>The genome of the soybean aphid Biotype 1, its phylome, world population structure and adaptation to the North American continent.</title>
        <authorList>
            <person name="Giordano R."/>
            <person name="Donthu R.K."/>
            <person name="Hernandez A.G."/>
            <person name="Wright C.L."/>
            <person name="Zimin A.V."/>
        </authorList>
    </citation>
    <scope>NUCLEOTIDE SEQUENCE [LARGE SCALE GENOMIC DNA]</scope>
    <source>
        <tissue evidence="7">Whole aphids</tissue>
    </source>
</reference>
<dbReference type="OrthoDB" id="6602442at2759"/>
<evidence type="ECO:0000313" key="8">
    <source>
        <dbReference type="Proteomes" id="UP000475862"/>
    </source>
</evidence>